<dbReference type="InterPro" id="IPR033389">
    <property type="entry name" value="AUX/IAA_dom"/>
</dbReference>
<keyword evidence="9" id="KW-1185">Reference proteome</keyword>
<name>A0A8T2S284_CERRI</name>
<accession>A0A8T2S284</accession>
<evidence type="ECO:0000259" key="7">
    <source>
        <dbReference type="PROSITE" id="PS51745"/>
    </source>
</evidence>
<dbReference type="InterPro" id="IPR053793">
    <property type="entry name" value="PB1-like"/>
</dbReference>
<dbReference type="PANTHER" id="PTHR31734:SF28">
    <property type="entry name" value="AUXIN-RESPONSIVE PROTEIN IAA13"/>
    <property type="match status" value="1"/>
</dbReference>
<evidence type="ECO:0000256" key="5">
    <source>
        <dbReference type="RuleBase" id="RU004549"/>
    </source>
</evidence>
<dbReference type="AlphaFoldDB" id="A0A8T2S284"/>
<dbReference type="PROSITE" id="PS51745">
    <property type="entry name" value="PB1"/>
    <property type="match status" value="1"/>
</dbReference>
<keyword evidence="5" id="KW-0539">Nucleus</keyword>
<feature type="domain" description="PB1" evidence="7">
    <location>
        <begin position="142"/>
        <end position="238"/>
    </location>
</feature>
<dbReference type="Gene3D" id="3.10.20.90">
    <property type="entry name" value="Phosphatidylinositol 3-kinase Catalytic Subunit, Chain A, domain 1"/>
    <property type="match status" value="1"/>
</dbReference>
<protein>
    <recommendedName>
        <fullName evidence="5">Auxin-responsive protein</fullName>
    </recommendedName>
</protein>
<dbReference type="Pfam" id="PF02309">
    <property type="entry name" value="AUX_IAA"/>
    <property type="match status" value="1"/>
</dbReference>
<dbReference type="OrthoDB" id="1926344at2759"/>
<keyword evidence="3 5" id="KW-0678">Repressor</keyword>
<dbReference type="GO" id="GO:0006355">
    <property type="term" value="P:regulation of DNA-templated transcription"/>
    <property type="evidence" value="ECO:0007669"/>
    <property type="project" value="InterPro"/>
</dbReference>
<comment type="similarity">
    <text evidence="2 5">Belongs to the Aux/IAA family.</text>
</comment>
<dbReference type="EMBL" id="CM035427">
    <property type="protein sequence ID" value="KAH7306242.1"/>
    <property type="molecule type" value="Genomic_DNA"/>
</dbReference>
<dbReference type="GO" id="GO:0005634">
    <property type="term" value="C:nucleus"/>
    <property type="evidence" value="ECO:0007669"/>
    <property type="project" value="UniProtKB-SubCell"/>
</dbReference>
<keyword evidence="5" id="KW-0804">Transcription</keyword>
<dbReference type="GO" id="GO:0009734">
    <property type="term" value="P:auxin-activated signaling pathway"/>
    <property type="evidence" value="ECO:0007669"/>
    <property type="project" value="UniProtKB-UniRule"/>
</dbReference>
<evidence type="ECO:0000313" key="9">
    <source>
        <dbReference type="Proteomes" id="UP000825935"/>
    </source>
</evidence>
<comment type="subcellular location">
    <subcellularLocation>
        <location evidence="1 5">Nucleus</location>
    </subcellularLocation>
</comment>
<evidence type="ECO:0000256" key="1">
    <source>
        <dbReference type="ARBA" id="ARBA00004123"/>
    </source>
</evidence>
<comment type="subunit">
    <text evidence="5">Homodimers and heterodimers.</text>
</comment>
<evidence type="ECO:0000256" key="2">
    <source>
        <dbReference type="ARBA" id="ARBA00006728"/>
    </source>
</evidence>
<proteinExistence type="inferred from homology"/>
<evidence type="ECO:0000256" key="4">
    <source>
        <dbReference type="ARBA" id="ARBA00023294"/>
    </source>
</evidence>
<evidence type="ECO:0000256" key="6">
    <source>
        <dbReference type="SAM" id="MobiDB-lite"/>
    </source>
</evidence>
<evidence type="ECO:0000256" key="3">
    <source>
        <dbReference type="ARBA" id="ARBA00022491"/>
    </source>
</evidence>
<evidence type="ECO:0000313" key="8">
    <source>
        <dbReference type="EMBL" id="KAH7306242.1"/>
    </source>
</evidence>
<dbReference type="Proteomes" id="UP000825935">
    <property type="component" value="Chromosome 22"/>
</dbReference>
<comment type="caution">
    <text evidence="8">The sequence shown here is derived from an EMBL/GenBank/DDBJ whole genome shotgun (WGS) entry which is preliminary data.</text>
</comment>
<comment type="function">
    <text evidence="5">Aux/IAA proteins are short-lived transcriptional factors that function as repressors of early auxin response genes at low auxin concentrations.</text>
</comment>
<dbReference type="SUPFAM" id="SSF54277">
    <property type="entry name" value="CAD &amp; PB1 domains"/>
    <property type="match status" value="1"/>
</dbReference>
<organism evidence="8 9">
    <name type="scientific">Ceratopteris richardii</name>
    <name type="common">Triangle waterfern</name>
    <dbReference type="NCBI Taxonomy" id="49495"/>
    <lineage>
        <taxon>Eukaryota</taxon>
        <taxon>Viridiplantae</taxon>
        <taxon>Streptophyta</taxon>
        <taxon>Embryophyta</taxon>
        <taxon>Tracheophyta</taxon>
        <taxon>Polypodiopsida</taxon>
        <taxon>Polypodiidae</taxon>
        <taxon>Polypodiales</taxon>
        <taxon>Pteridineae</taxon>
        <taxon>Pteridaceae</taxon>
        <taxon>Parkerioideae</taxon>
        <taxon>Ceratopteris</taxon>
    </lineage>
</organism>
<keyword evidence="4 5" id="KW-0927">Auxin signaling pathway</keyword>
<sequence length="253" mass="27918">MQEVSRKSCALLEERDYIGLSNVSSITEMKSAKGVGALLPEPDLKLGLGLGLALGPICEQDSGRQVVAEGSKADISRSCISNQKVGAKRGFSEASWHIGQKMESDTSSQDSATDNAPPPKDQIVGWPPVRLFRRQVVSKPVENFVKVNMDGMTVGRKVDLNAYESYEGLLKALEEMFQPSQSARESDLKHFLLSNEPEFVLTYEDQDGDWMLVGDVPWSMFASTVKRLRITRGLEANGTAPRRLPVPKAIFRM</sequence>
<dbReference type="PANTHER" id="PTHR31734">
    <property type="entry name" value="AUXIN-RESPONSIVE PROTEIN IAA17"/>
    <property type="match status" value="1"/>
</dbReference>
<gene>
    <name evidence="8" type="ORF">KP509_22G003500</name>
</gene>
<feature type="compositionally biased region" description="Polar residues" evidence="6">
    <location>
        <begin position="105"/>
        <end position="114"/>
    </location>
</feature>
<feature type="region of interest" description="Disordered" evidence="6">
    <location>
        <begin position="100"/>
        <end position="125"/>
    </location>
</feature>
<dbReference type="InterPro" id="IPR003311">
    <property type="entry name" value="AUX_IAA"/>
</dbReference>
<reference evidence="8" key="1">
    <citation type="submission" date="2021-08" db="EMBL/GenBank/DDBJ databases">
        <title>WGS assembly of Ceratopteris richardii.</title>
        <authorList>
            <person name="Marchant D.B."/>
            <person name="Chen G."/>
            <person name="Jenkins J."/>
            <person name="Shu S."/>
            <person name="Leebens-Mack J."/>
            <person name="Grimwood J."/>
            <person name="Schmutz J."/>
            <person name="Soltis P."/>
            <person name="Soltis D."/>
            <person name="Chen Z.-H."/>
        </authorList>
    </citation>
    <scope>NUCLEOTIDE SEQUENCE</scope>
    <source>
        <strain evidence="8">Whitten #5841</strain>
        <tissue evidence="8">Leaf</tissue>
    </source>
</reference>
<keyword evidence="5" id="KW-0805">Transcription regulation</keyword>